<keyword evidence="2 4" id="KW-0378">Hydrolase</keyword>
<protein>
    <submittedName>
        <fullName evidence="4">Alpha/beta fold hydrolase</fullName>
    </submittedName>
</protein>
<evidence type="ECO:0000256" key="1">
    <source>
        <dbReference type="ARBA" id="ARBA00008645"/>
    </source>
</evidence>
<dbReference type="PANTHER" id="PTHR22946:SF9">
    <property type="entry name" value="POLYKETIDE TRANSFERASE AF380"/>
    <property type="match status" value="1"/>
</dbReference>
<dbReference type="RefSeq" id="WP_344734585.1">
    <property type="nucleotide sequence ID" value="NZ_BAAAZH010000026.1"/>
</dbReference>
<reference evidence="5" key="1">
    <citation type="journal article" date="2019" name="Int. J. Syst. Evol. Microbiol.">
        <title>The Global Catalogue of Microorganisms (GCM) 10K type strain sequencing project: providing services to taxonomists for standard genome sequencing and annotation.</title>
        <authorList>
            <consortium name="The Broad Institute Genomics Platform"/>
            <consortium name="The Broad Institute Genome Sequencing Center for Infectious Disease"/>
            <person name="Wu L."/>
            <person name="Ma J."/>
        </authorList>
    </citation>
    <scope>NUCLEOTIDE SEQUENCE [LARGE SCALE GENOMIC DNA]</scope>
    <source>
        <strain evidence="5">JCM 16703</strain>
    </source>
</reference>
<accession>A0ABP7XSU2</accession>
<dbReference type="Gene3D" id="3.40.50.1820">
    <property type="entry name" value="alpha/beta hydrolase"/>
    <property type="match status" value="1"/>
</dbReference>
<dbReference type="EMBL" id="BAAAZH010000026">
    <property type="protein sequence ID" value="GAA4125045.1"/>
    <property type="molecule type" value="Genomic_DNA"/>
</dbReference>
<evidence type="ECO:0000259" key="3">
    <source>
        <dbReference type="Pfam" id="PF12146"/>
    </source>
</evidence>
<sequence>MAAREDIRFASGDADCAGWFYPPVGDDRALTVVMAHGLSGVKEMRLDAYAERFADAGYAVVVFDYRGFGASGGGPRQVLDIGRQHDDWLAAVTYARTRTPGSRLVLWGSSLSGGHVLALAGRAGADAVVAQVPHVSGPASVAALPVRQALRLSAHGTLDLARAALGRTPHYVPAYGRPGELALMTAPEAMQMAGLAPAGLEVDDRVAARFAVRIGTYSPGRRLRGVRVPVLVQVAEHDETTPPGPALKLGRLGRHVQVRTYDCGHFEPYVEPAFSGVVADQLEFLRGLSR</sequence>
<evidence type="ECO:0000256" key="2">
    <source>
        <dbReference type="ARBA" id="ARBA00022801"/>
    </source>
</evidence>
<evidence type="ECO:0000313" key="4">
    <source>
        <dbReference type="EMBL" id="GAA4125045.1"/>
    </source>
</evidence>
<proteinExistence type="inferred from homology"/>
<dbReference type="PANTHER" id="PTHR22946">
    <property type="entry name" value="DIENELACTONE HYDROLASE DOMAIN-CONTAINING PROTEIN-RELATED"/>
    <property type="match status" value="1"/>
</dbReference>
<dbReference type="InterPro" id="IPR022742">
    <property type="entry name" value="Hydrolase_4"/>
</dbReference>
<dbReference type="GO" id="GO:0016787">
    <property type="term" value="F:hydrolase activity"/>
    <property type="evidence" value="ECO:0007669"/>
    <property type="project" value="UniProtKB-KW"/>
</dbReference>
<dbReference type="Proteomes" id="UP001501495">
    <property type="component" value="Unassembled WGS sequence"/>
</dbReference>
<organism evidence="4 5">
    <name type="scientific">Nocardioides fonticola</name>
    <dbReference type="NCBI Taxonomy" id="450363"/>
    <lineage>
        <taxon>Bacteria</taxon>
        <taxon>Bacillati</taxon>
        <taxon>Actinomycetota</taxon>
        <taxon>Actinomycetes</taxon>
        <taxon>Propionibacteriales</taxon>
        <taxon>Nocardioidaceae</taxon>
        <taxon>Nocardioides</taxon>
    </lineage>
</organism>
<dbReference type="InterPro" id="IPR050261">
    <property type="entry name" value="FrsA_esterase"/>
</dbReference>
<name>A0ABP7XSU2_9ACTN</name>
<comment type="similarity">
    <text evidence="1">Belongs to the AB hydrolase superfamily.</text>
</comment>
<dbReference type="InterPro" id="IPR029058">
    <property type="entry name" value="AB_hydrolase_fold"/>
</dbReference>
<keyword evidence="5" id="KW-1185">Reference proteome</keyword>
<evidence type="ECO:0000313" key="5">
    <source>
        <dbReference type="Proteomes" id="UP001501495"/>
    </source>
</evidence>
<dbReference type="Pfam" id="PF12146">
    <property type="entry name" value="Hydrolase_4"/>
    <property type="match status" value="1"/>
</dbReference>
<comment type="caution">
    <text evidence="4">The sequence shown here is derived from an EMBL/GenBank/DDBJ whole genome shotgun (WGS) entry which is preliminary data.</text>
</comment>
<feature type="domain" description="Serine aminopeptidase S33" evidence="3">
    <location>
        <begin position="31"/>
        <end position="250"/>
    </location>
</feature>
<gene>
    <name evidence="4" type="ORF">GCM10022215_33200</name>
</gene>
<dbReference type="SUPFAM" id="SSF53474">
    <property type="entry name" value="alpha/beta-Hydrolases"/>
    <property type="match status" value="1"/>
</dbReference>